<dbReference type="FunFam" id="2.60.40.60:FF:000001">
    <property type="entry name" value="Protocadherin alpha 2"/>
    <property type="match status" value="1"/>
</dbReference>
<dbReference type="InterPro" id="IPR013164">
    <property type="entry name" value="Cadherin_N"/>
</dbReference>
<feature type="transmembrane region" description="Helical" evidence="13">
    <location>
        <begin position="686"/>
        <end position="711"/>
    </location>
</feature>
<evidence type="ECO:0000256" key="13">
    <source>
        <dbReference type="SAM" id="Phobius"/>
    </source>
</evidence>
<keyword evidence="3" id="KW-1003">Cell membrane</keyword>
<dbReference type="Pfam" id="PF16492">
    <property type="entry name" value="Cadherin_C_2"/>
    <property type="match status" value="1"/>
</dbReference>
<protein>
    <submittedName>
        <fullName evidence="16">Protocadherin gamma-A4-like</fullName>
    </submittedName>
</protein>
<dbReference type="Gene3D" id="2.60.40.60">
    <property type="entry name" value="Cadherins"/>
    <property type="match status" value="6"/>
</dbReference>
<dbReference type="InterPro" id="IPR015919">
    <property type="entry name" value="Cadherin-like_sf"/>
</dbReference>
<dbReference type="PROSITE" id="PS50268">
    <property type="entry name" value="CADHERIN_2"/>
    <property type="match status" value="6"/>
</dbReference>
<comment type="function">
    <text evidence="1">Potential calcium-dependent cell-adhesion protein. May be involved in the establishment and maintenance of specific neuronal connections in the brain.</text>
</comment>
<accession>A0A6P8PIC0</accession>
<dbReference type="RefSeq" id="XP_033783594.1">
    <property type="nucleotide sequence ID" value="XM_033927703.1"/>
</dbReference>
<evidence type="ECO:0000256" key="7">
    <source>
        <dbReference type="ARBA" id="ARBA00022837"/>
    </source>
</evidence>
<keyword evidence="7 12" id="KW-0106">Calcium</keyword>
<evidence type="ECO:0000256" key="2">
    <source>
        <dbReference type="ARBA" id="ARBA00004251"/>
    </source>
</evidence>
<dbReference type="PANTHER" id="PTHR24028">
    <property type="entry name" value="CADHERIN-87A"/>
    <property type="match status" value="1"/>
</dbReference>
<dbReference type="FunFam" id="2.60.40.60:FF:000018">
    <property type="entry name" value="Protocadherin gamma c3"/>
    <property type="match status" value="1"/>
</dbReference>
<organism evidence="15 16">
    <name type="scientific">Geotrypetes seraphini</name>
    <name type="common">Gaboon caecilian</name>
    <name type="synonym">Caecilia seraphini</name>
    <dbReference type="NCBI Taxonomy" id="260995"/>
    <lineage>
        <taxon>Eukaryota</taxon>
        <taxon>Metazoa</taxon>
        <taxon>Chordata</taxon>
        <taxon>Craniata</taxon>
        <taxon>Vertebrata</taxon>
        <taxon>Euteleostomi</taxon>
        <taxon>Amphibia</taxon>
        <taxon>Gymnophiona</taxon>
        <taxon>Geotrypetes</taxon>
    </lineage>
</organism>
<dbReference type="InParanoid" id="A0A6P8PIC0"/>
<feature type="domain" description="Cadherin" evidence="14">
    <location>
        <begin position="586"/>
        <end position="678"/>
    </location>
</feature>
<dbReference type="CDD" id="cd11304">
    <property type="entry name" value="Cadherin_repeat"/>
    <property type="match status" value="5"/>
</dbReference>
<dbReference type="InterPro" id="IPR050174">
    <property type="entry name" value="Protocadherin/Cadherin-CA"/>
</dbReference>
<evidence type="ECO:0000313" key="15">
    <source>
        <dbReference type="Proteomes" id="UP000515159"/>
    </source>
</evidence>
<dbReference type="SMART" id="SM00112">
    <property type="entry name" value="CA"/>
    <property type="match status" value="6"/>
</dbReference>
<evidence type="ECO:0000256" key="11">
    <source>
        <dbReference type="ARBA" id="ARBA00023180"/>
    </source>
</evidence>
<evidence type="ECO:0000256" key="10">
    <source>
        <dbReference type="ARBA" id="ARBA00023136"/>
    </source>
</evidence>
<dbReference type="AlphaFoldDB" id="A0A6P8PIC0"/>
<keyword evidence="11" id="KW-0325">Glycoprotein</keyword>
<keyword evidence="8" id="KW-0130">Cell adhesion</keyword>
<comment type="subcellular location">
    <subcellularLocation>
        <location evidence="2">Cell membrane</location>
        <topology evidence="2">Single-pass type I membrane protein</topology>
    </subcellularLocation>
</comment>
<dbReference type="GeneID" id="117351853"/>
<dbReference type="InterPro" id="IPR020894">
    <property type="entry name" value="Cadherin_CS"/>
</dbReference>
<dbReference type="FunFam" id="2.60.40.60:FF:000004">
    <property type="entry name" value="Protocadherin 1 gamma 2"/>
    <property type="match status" value="1"/>
</dbReference>
<dbReference type="FunFam" id="2.60.40.60:FF:000006">
    <property type="entry name" value="Protocadherin alpha 2"/>
    <property type="match status" value="1"/>
</dbReference>
<feature type="domain" description="Cadherin" evidence="14">
    <location>
        <begin position="133"/>
        <end position="240"/>
    </location>
</feature>
<evidence type="ECO:0000256" key="1">
    <source>
        <dbReference type="ARBA" id="ARBA00003436"/>
    </source>
</evidence>
<evidence type="ECO:0000256" key="6">
    <source>
        <dbReference type="ARBA" id="ARBA00022737"/>
    </source>
</evidence>
<dbReference type="InterPro" id="IPR032455">
    <property type="entry name" value="Cadherin_C"/>
</dbReference>
<dbReference type="FunCoup" id="A0A6P8PIC0">
    <property type="interactions" value="18"/>
</dbReference>
<dbReference type="InterPro" id="IPR002126">
    <property type="entry name" value="Cadherin-like_dom"/>
</dbReference>
<name>A0A6P8PIC0_GEOSA</name>
<dbReference type="OrthoDB" id="6252479at2759"/>
<dbReference type="PANTHER" id="PTHR24028:SF234">
    <property type="entry name" value="PROTOCADHERIN GAMMA-A3"/>
    <property type="match status" value="1"/>
</dbReference>
<dbReference type="SUPFAM" id="SSF49313">
    <property type="entry name" value="Cadherin-like"/>
    <property type="match status" value="6"/>
</dbReference>
<dbReference type="GO" id="GO:0005509">
    <property type="term" value="F:calcium ion binding"/>
    <property type="evidence" value="ECO:0007669"/>
    <property type="project" value="UniProtKB-UniRule"/>
</dbReference>
<keyword evidence="9 13" id="KW-1133">Transmembrane helix</keyword>
<dbReference type="Proteomes" id="UP000515159">
    <property type="component" value="Chromosome 18"/>
</dbReference>
<feature type="domain" description="Cadherin" evidence="14">
    <location>
        <begin position="451"/>
        <end position="565"/>
    </location>
</feature>
<evidence type="ECO:0000256" key="5">
    <source>
        <dbReference type="ARBA" id="ARBA00022729"/>
    </source>
</evidence>
<dbReference type="Pfam" id="PF00028">
    <property type="entry name" value="Cadherin"/>
    <property type="match status" value="5"/>
</dbReference>
<dbReference type="KEGG" id="gsh:117351853"/>
<dbReference type="Pfam" id="PF08266">
    <property type="entry name" value="Cadherin_2"/>
    <property type="match status" value="1"/>
</dbReference>
<dbReference type="PROSITE" id="PS00232">
    <property type="entry name" value="CADHERIN_1"/>
    <property type="match status" value="3"/>
</dbReference>
<sequence>MAAQRHSDPTVRTLVCLIMFILGGTGFGQLRYSITEEMEKGSIVGNIAKDLGLDIRELSDGRVRIISEGRMQYFALDMKNGHLVIKEKIDRETICGKQVRCILNVEILVENTMKIYTSEIEIRDINDNSPSFPNGEIVLEVSELTQQGTRYLLDALDPDIGVNSLQSYQLSSNDYFILDVQTGTDGVKHAELVFERSLDREQQAVHHLTLTATDGGDPVRSGTAQIRIVVLDVNDNAPIFNQSLYKVTVRENVPLGTVVTVLKATDKDQGINAEIGYLYSKITDKASHTFHLDSKTGEISVQRQLDFEELELYEMEVQAKDSGGLSSRSKVLLQVLDENDNAPEIAITSLFSPVAEDSPRGTAIALLNVHDRDSGQNGQVTCSIPENLPFRLKKSSGNYYNLVTARTLDREKAADYNITITAKDKGAIPLYTTQTIKLEISDKNDNPPVFDHTSYTCYIMENNPPGVSVFSAVASDPDCDQNGQITYSVMEGDVQEVPISSYVSINSNDGVIYALRSFDYEQFREIQIQIMAEDRGSPPLSSNITVFLFIQDQNDNSPEILYPSFSTEGSTGLELAPRFVHGDFLITKVVAVDADSGQNAWLSYHLLRATDPGLFTIGLHTGEIKTARSNLEKDHLKQILAVLVKDNGQPPLSVTVTVTVVFADSIPEILSNLNSPTPPPNADSSLTLYLVIAIAAISCLFLSFITLLLAVRLRRWRESKMFESSLANFSALPTNQYVGVEGVKAFLQTYSHDGCLTIDSGTHPFHFSKASYSSTLPDNGTNEKKELIFNENEINSSVGNQVHQPQYSFYECQGTNR</sequence>
<evidence type="ECO:0000313" key="16">
    <source>
        <dbReference type="RefSeq" id="XP_033783594.1"/>
    </source>
</evidence>
<evidence type="ECO:0000256" key="12">
    <source>
        <dbReference type="PROSITE-ProRule" id="PRU00043"/>
    </source>
</evidence>
<keyword evidence="4 13" id="KW-0812">Transmembrane</keyword>
<dbReference type="PRINTS" id="PR00205">
    <property type="entry name" value="CADHERIN"/>
</dbReference>
<evidence type="ECO:0000259" key="14">
    <source>
        <dbReference type="PROSITE" id="PS50268"/>
    </source>
</evidence>
<proteinExistence type="predicted"/>
<gene>
    <name evidence="16" type="primary">LOC117351853</name>
</gene>
<dbReference type="FunFam" id="2.60.40.60:FF:000129">
    <property type="entry name" value="protocadherin alpha-C2 isoform X1"/>
    <property type="match status" value="1"/>
</dbReference>
<dbReference type="FunFam" id="2.60.40.60:FF:000002">
    <property type="entry name" value="Protocadherin alpha 2"/>
    <property type="match status" value="1"/>
</dbReference>
<feature type="domain" description="Cadherin" evidence="14">
    <location>
        <begin position="241"/>
        <end position="345"/>
    </location>
</feature>
<reference evidence="16" key="1">
    <citation type="submission" date="2025-08" db="UniProtKB">
        <authorList>
            <consortium name="RefSeq"/>
        </authorList>
    </citation>
    <scope>IDENTIFICATION</scope>
</reference>
<feature type="domain" description="Cadherin" evidence="14">
    <location>
        <begin position="354"/>
        <end position="450"/>
    </location>
</feature>
<evidence type="ECO:0000256" key="9">
    <source>
        <dbReference type="ARBA" id="ARBA00022989"/>
    </source>
</evidence>
<keyword evidence="5" id="KW-0732">Signal</keyword>
<evidence type="ECO:0000256" key="4">
    <source>
        <dbReference type="ARBA" id="ARBA00022692"/>
    </source>
</evidence>
<keyword evidence="10 13" id="KW-0472">Membrane</keyword>
<dbReference type="GO" id="GO:0007156">
    <property type="term" value="P:homophilic cell adhesion via plasma membrane adhesion molecules"/>
    <property type="evidence" value="ECO:0007669"/>
    <property type="project" value="InterPro"/>
</dbReference>
<dbReference type="GO" id="GO:0005886">
    <property type="term" value="C:plasma membrane"/>
    <property type="evidence" value="ECO:0007669"/>
    <property type="project" value="UniProtKB-SubCell"/>
</dbReference>
<feature type="domain" description="Cadherin" evidence="14">
    <location>
        <begin position="28"/>
        <end position="132"/>
    </location>
</feature>
<keyword evidence="15" id="KW-1185">Reference proteome</keyword>
<evidence type="ECO:0000256" key="8">
    <source>
        <dbReference type="ARBA" id="ARBA00022889"/>
    </source>
</evidence>
<evidence type="ECO:0000256" key="3">
    <source>
        <dbReference type="ARBA" id="ARBA00022475"/>
    </source>
</evidence>
<keyword evidence="6" id="KW-0677">Repeat</keyword>